<dbReference type="EMBL" id="MK016662">
    <property type="protein sequence ID" value="QBP05801.1"/>
    <property type="molecule type" value="Genomic_DNA"/>
</dbReference>
<feature type="transmembrane region" description="Helical" evidence="1">
    <location>
        <begin position="6"/>
        <end position="23"/>
    </location>
</feature>
<dbReference type="RefSeq" id="YP_009820938.1">
    <property type="nucleotide sequence ID" value="NC_048171.1"/>
</dbReference>
<protein>
    <submittedName>
        <fullName evidence="2">Uncharacterized protein</fullName>
    </submittedName>
</protein>
<keyword evidence="1" id="KW-0472">Membrane</keyword>
<keyword evidence="3" id="KW-1185">Reference proteome</keyword>
<evidence type="ECO:0000313" key="3">
    <source>
        <dbReference type="Proteomes" id="UP000295590"/>
    </source>
</evidence>
<keyword evidence="1" id="KW-0812">Transmembrane</keyword>
<accession>A0A482IGL3</accession>
<organism evidence="2 3">
    <name type="scientific">Synechococcus phage S-B28</name>
    <dbReference type="NCBI Taxonomy" id="2545435"/>
    <lineage>
        <taxon>Viruses</taxon>
        <taxon>Duplodnaviria</taxon>
        <taxon>Heunggongvirae</taxon>
        <taxon>Uroviricota</taxon>
        <taxon>Caudoviricetes</taxon>
        <taxon>Autographivirales</taxon>
        <taxon>Sechaudvirinae</taxon>
        <taxon>Qadamvirus</taxon>
        <taxon>Qadamvirus SB28</taxon>
    </lineage>
</organism>
<dbReference type="KEGG" id="vg:55012385"/>
<evidence type="ECO:0000256" key="1">
    <source>
        <dbReference type="SAM" id="Phobius"/>
    </source>
</evidence>
<dbReference type="GeneID" id="55012385"/>
<proteinExistence type="predicted"/>
<reference evidence="2 3" key="1">
    <citation type="submission" date="2018-10" db="EMBL/GenBank/DDBJ databases">
        <title>Isolation and Genetic Analysis of a Novel Cyanophage S-LB68 from the Huang Bohai.</title>
        <authorList>
            <person name="Liu X."/>
        </authorList>
    </citation>
    <scope>NUCLEOTIDE SEQUENCE [LARGE SCALE GENOMIC DNA]</scope>
</reference>
<sequence length="81" mass="8848">MIEAAISAGVAFISGVVILTNRLHSRIGEVSRRVDAVELRVAKEYLSKAEFSSALERVEGHMVRIEQKLDGILTNGNSSNH</sequence>
<name>A0A482IGL3_9CAUD</name>
<keyword evidence="1" id="KW-1133">Transmembrane helix</keyword>
<evidence type="ECO:0000313" key="2">
    <source>
        <dbReference type="EMBL" id="QBP05801.1"/>
    </source>
</evidence>
<dbReference type="Proteomes" id="UP000295590">
    <property type="component" value="Segment"/>
</dbReference>